<protein>
    <recommendedName>
        <fullName evidence="3">F-box protein</fullName>
    </recommendedName>
</protein>
<dbReference type="EMBL" id="JAAAJA010000292">
    <property type="protein sequence ID" value="KAG0256548.1"/>
    <property type="molecule type" value="Genomic_DNA"/>
</dbReference>
<reference evidence="1" key="1">
    <citation type="journal article" date="2020" name="Fungal Divers.">
        <title>Resolving the Mortierellaceae phylogeny through synthesis of multi-gene phylogenetics and phylogenomics.</title>
        <authorList>
            <person name="Vandepol N."/>
            <person name="Liber J."/>
            <person name="Desiro A."/>
            <person name="Na H."/>
            <person name="Kennedy M."/>
            <person name="Barry K."/>
            <person name="Grigoriev I.V."/>
            <person name="Miller A.N."/>
            <person name="O'Donnell K."/>
            <person name="Stajich J.E."/>
            <person name="Bonito G."/>
        </authorList>
    </citation>
    <scope>NUCLEOTIDE SEQUENCE</scope>
    <source>
        <strain evidence="1">KOD948</strain>
    </source>
</reference>
<gene>
    <name evidence="1" type="ORF">BG011_004438</name>
</gene>
<organism evidence="1 2">
    <name type="scientific">Mortierella polycephala</name>
    <dbReference type="NCBI Taxonomy" id="41804"/>
    <lineage>
        <taxon>Eukaryota</taxon>
        <taxon>Fungi</taxon>
        <taxon>Fungi incertae sedis</taxon>
        <taxon>Mucoromycota</taxon>
        <taxon>Mortierellomycotina</taxon>
        <taxon>Mortierellomycetes</taxon>
        <taxon>Mortierellales</taxon>
        <taxon>Mortierellaceae</taxon>
        <taxon>Mortierella</taxon>
    </lineage>
</organism>
<keyword evidence="2" id="KW-1185">Reference proteome</keyword>
<dbReference type="Proteomes" id="UP000726737">
    <property type="component" value="Unassembled WGS sequence"/>
</dbReference>
<evidence type="ECO:0000313" key="2">
    <source>
        <dbReference type="Proteomes" id="UP000726737"/>
    </source>
</evidence>
<comment type="caution">
    <text evidence="1">The sequence shown here is derived from an EMBL/GenBank/DDBJ whole genome shotgun (WGS) entry which is preliminary data.</text>
</comment>
<name>A0A9P6U1K5_9FUNG</name>
<dbReference type="OrthoDB" id="10273347at2759"/>
<proteinExistence type="predicted"/>
<dbReference type="Gene3D" id="3.80.10.10">
    <property type="entry name" value="Ribonuclease Inhibitor"/>
    <property type="match status" value="1"/>
</dbReference>
<sequence>MEDTTSIFLMGGTYRVSDDRVAWENDLPASNIRHSVTTLCKFHDLEYLGLHGFRITGKGLAKILRKMPKLLELNIWTCNGRLDMPLDAGPFPIKTLNIDDYNEGVTSLRFKGLISNCPELEKLTIRNCRDSNTALEESIAIGKFCPKLRIMDFTAEEDHDGANWIPDLITNAPLGLEEICLYLQDIQDVIMDAMSHHFQNLVKFSLTTYLDEQNLHTVYLTILTRCPKLQELRGYGTMPDKHPGVEEFLDREWVCADLRTLELQGLDISLYETEDLPEYWEMSRADINYDSNPSIKPTKCWSEEAQAEGQVQPFHLEVLEQVAWMCNIQEVVINDVKFTPTLYYEWDDRIKGDLTRMMETWMTPEWDESDTEY</sequence>
<accession>A0A9P6U1K5</accession>
<dbReference type="AlphaFoldDB" id="A0A9P6U1K5"/>
<dbReference type="InterPro" id="IPR032675">
    <property type="entry name" value="LRR_dom_sf"/>
</dbReference>
<evidence type="ECO:0008006" key="3">
    <source>
        <dbReference type="Google" id="ProtNLM"/>
    </source>
</evidence>
<dbReference type="SUPFAM" id="SSF52047">
    <property type="entry name" value="RNI-like"/>
    <property type="match status" value="1"/>
</dbReference>
<evidence type="ECO:0000313" key="1">
    <source>
        <dbReference type="EMBL" id="KAG0256548.1"/>
    </source>
</evidence>